<evidence type="ECO:0000256" key="2">
    <source>
        <dbReference type="ARBA" id="ARBA00023015"/>
    </source>
</evidence>
<dbReference type="InterPro" id="IPR036388">
    <property type="entry name" value="WH-like_DNA-bd_sf"/>
</dbReference>
<keyword evidence="2" id="KW-0805">Transcription regulation</keyword>
<dbReference type="Pfam" id="PF00126">
    <property type="entry name" value="HTH_1"/>
    <property type="match status" value="1"/>
</dbReference>
<dbReference type="PROSITE" id="PS50931">
    <property type="entry name" value="HTH_LYSR"/>
    <property type="match status" value="1"/>
</dbReference>
<dbReference type="Pfam" id="PF03466">
    <property type="entry name" value="LysR_substrate"/>
    <property type="match status" value="1"/>
</dbReference>
<evidence type="ECO:0000259" key="5">
    <source>
        <dbReference type="PROSITE" id="PS50931"/>
    </source>
</evidence>
<dbReference type="PANTHER" id="PTHR30118">
    <property type="entry name" value="HTH-TYPE TRANSCRIPTIONAL REGULATOR LEUO-RELATED"/>
    <property type="match status" value="1"/>
</dbReference>
<dbReference type="EMBL" id="CAADII010000025">
    <property type="protein sequence ID" value="VFR54280.1"/>
    <property type="molecule type" value="Genomic_DNA"/>
</dbReference>
<organism evidence="7">
    <name type="scientific">plant metagenome</name>
    <dbReference type="NCBI Taxonomy" id="1297885"/>
    <lineage>
        <taxon>unclassified sequences</taxon>
        <taxon>metagenomes</taxon>
        <taxon>organismal metagenomes</taxon>
    </lineage>
</organism>
<dbReference type="EMBL" id="CAADIK010000015">
    <property type="protein sequence ID" value="VFR66798.1"/>
    <property type="molecule type" value="Genomic_DNA"/>
</dbReference>
<dbReference type="SUPFAM" id="SSF46785">
    <property type="entry name" value="Winged helix' DNA-binding domain"/>
    <property type="match status" value="1"/>
</dbReference>
<dbReference type="Gene3D" id="3.40.190.10">
    <property type="entry name" value="Periplasmic binding protein-like II"/>
    <property type="match status" value="2"/>
</dbReference>
<evidence type="ECO:0000256" key="1">
    <source>
        <dbReference type="ARBA" id="ARBA00009437"/>
    </source>
</evidence>
<dbReference type="EMBL" id="CAADIP010000057">
    <property type="protein sequence ID" value="VFR98056.1"/>
    <property type="molecule type" value="Genomic_DNA"/>
</dbReference>
<dbReference type="InterPro" id="IPR005119">
    <property type="entry name" value="LysR_subst-bd"/>
</dbReference>
<feature type="domain" description="HTH lysR-type" evidence="5">
    <location>
        <begin position="1"/>
        <end position="54"/>
    </location>
</feature>
<dbReference type="InterPro" id="IPR050389">
    <property type="entry name" value="LysR-type_TF"/>
</dbReference>
<dbReference type="PRINTS" id="PR00039">
    <property type="entry name" value="HTHLYSR"/>
</dbReference>
<keyword evidence="3" id="KW-0238">DNA-binding</keyword>
<evidence type="ECO:0000313" key="7">
    <source>
        <dbReference type="EMBL" id="VFR66798.1"/>
    </source>
</evidence>
<evidence type="ECO:0000256" key="3">
    <source>
        <dbReference type="ARBA" id="ARBA00023125"/>
    </source>
</evidence>
<dbReference type="GO" id="GO:0003700">
    <property type="term" value="F:DNA-binding transcription factor activity"/>
    <property type="evidence" value="ECO:0007669"/>
    <property type="project" value="InterPro"/>
</dbReference>
<dbReference type="GO" id="GO:0003677">
    <property type="term" value="F:DNA binding"/>
    <property type="evidence" value="ECO:0007669"/>
    <property type="project" value="UniProtKB-KW"/>
</dbReference>
<evidence type="ECO:0000313" key="8">
    <source>
        <dbReference type="EMBL" id="VFR98056.1"/>
    </source>
</evidence>
<comment type="similarity">
    <text evidence="1">Belongs to the LysR transcriptional regulatory family.</text>
</comment>
<accession>A0A484SVW2</accession>
<dbReference type="InterPro" id="IPR000847">
    <property type="entry name" value="LysR_HTH_N"/>
</dbReference>
<dbReference type="InterPro" id="IPR037402">
    <property type="entry name" value="YidZ_PBP2"/>
</dbReference>
<dbReference type="InterPro" id="IPR036390">
    <property type="entry name" value="WH_DNA-bd_sf"/>
</dbReference>
<evidence type="ECO:0000256" key="4">
    <source>
        <dbReference type="ARBA" id="ARBA00023163"/>
    </source>
</evidence>
<dbReference type="Gene3D" id="1.10.10.10">
    <property type="entry name" value="Winged helix-like DNA-binding domain superfamily/Winged helix DNA-binding domain"/>
    <property type="match status" value="1"/>
</dbReference>
<protein>
    <submittedName>
        <fullName evidence="7">Transcriptional regulator</fullName>
    </submittedName>
</protein>
<dbReference type="AlphaFoldDB" id="A0A484SVW2"/>
<evidence type="ECO:0000313" key="6">
    <source>
        <dbReference type="EMBL" id="VFR54280.1"/>
    </source>
</evidence>
<dbReference type="SUPFAM" id="SSF53850">
    <property type="entry name" value="Periplasmic binding protein-like II"/>
    <property type="match status" value="1"/>
</dbReference>
<gene>
    <name evidence="6" type="ORF">BRI6_4521</name>
    <name evidence="7" type="ORF">BRI9_0343</name>
    <name evidence="8" type="ORF">IVO3_0345</name>
</gene>
<sequence length="301" mass="33118">MLKALDALLAESSVSGAAQRLGLSQPATSAALARLRHVLSDPLLVRRGNAMVHTVRADELKPRVSVLLDEIAHTFAPLDAFDPATSARHFRILANDYATLVMLTPLAACLRQRAPGIVLEILPFDRRFEERFATREADLAVSDADSLRGYRHTQMLFTEHYLALVRADHPRLGKGKITLDAFLSEDHALVSSRGRVPGVVDKPLAALGRSRRVVLTFPHFLVAPAVVARTDLVMTVPACIAHGYAESHALRLFEPPVDVAAFDVAFAWPARSVADPAMQWMRQQFEEAAKVLRQDCPDKGR</sequence>
<proteinExistence type="inferred from homology"/>
<name>A0A484SVW2_9ZZZZ</name>
<dbReference type="CDD" id="cd08417">
    <property type="entry name" value="PBP2_Nitroaromatics_like"/>
    <property type="match status" value="1"/>
</dbReference>
<reference evidence="7" key="1">
    <citation type="submission" date="2019-03" db="EMBL/GenBank/DDBJ databases">
        <authorList>
            <person name="Danneels B."/>
        </authorList>
    </citation>
    <scope>NUCLEOTIDE SEQUENCE</scope>
</reference>
<keyword evidence="4" id="KW-0804">Transcription</keyword>
<dbReference type="PANTHER" id="PTHR30118:SF15">
    <property type="entry name" value="TRANSCRIPTIONAL REGULATORY PROTEIN"/>
    <property type="match status" value="1"/>
</dbReference>